<dbReference type="AlphaFoldDB" id="A0A2M8LFN4"/>
<evidence type="ECO:0000313" key="2">
    <source>
        <dbReference type="Proteomes" id="UP000231152"/>
    </source>
</evidence>
<proteinExistence type="predicted"/>
<dbReference type="EMBL" id="PFET01000004">
    <property type="protein sequence ID" value="PJE76186.1"/>
    <property type="molecule type" value="Genomic_DNA"/>
</dbReference>
<accession>A0A2M8LFN4</accession>
<reference evidence="1 2" key="1">
    <citation type="submission" date="2017-09" db="EMBL/GenBank/DDBJ databases">
        <title>Depth-based differentiation of microbial function through sediment-hosted aquifers and enrichment of novel symbionts in the deep terrestrial subsurface.</title>
        <authorList>
            <person name="Probst A.J."/>
            <person name="Ladd B."/>
            <person name="Jarett J.K."/>
            <person name="Geller-Mcgrath D.E."/>
            <person name="Sieber C.M."/>
            <person name="Emerson J.B."/>
            <person name="Anantharaman K."/>
            <person name="Thomas B.C."/>
            <person name="Malmstrom R."/>
            <person name="Stieglmeier M."/>
            <person name="Klingl A."/>
            <person name="Woyke T."/>
            <person name="Ryan C.M."/>
            <person name="Banfield J.F."/>
        </authorList>
    </citation>
    <scope>NUCLEOTIDE SEQUENCE [LARGE SCALE GENOMIC DNA]</scope>
    <source>
        <strain evidence="1">CG10_big_fil_rev_8_21_14_0_10_48_11</strain>
    </source>
</reference>
<name>A0A2M8LFN4_9BACT</name>
<gene>
    <name evidence="1" type="ORF">COV04_00835</name>
</gene>
<protein>
    <submittedName>
        <fullName evidence="1">Uncharacterized protein</fullName>
    </submittedName>
</protein>
<evidence type="ECO:0000313" key="1">
    <source>
        <dbReference type="EMBL" id="PJE76186.1"/>
    </source>
</evidence>
<organism evidence="1 2">
    <name type="scientific">Candidatus Uhrbacteria bacterium CG10_big_fil_rev_8_21_14_0_10_48_11</name>
    <dbReference type="NCBI Taxonomy" id="1975037"/>
    <lineage>
        <taxon>Bacteria</taxon>
        <taxon>Candidatus Uhriibacteriota</taxon>
    </lineage>
</organism>
<dbReference type="Proteomes" id="UP000231152">
    <property type="component" value="Unassembled WGS sequence"/>
</dbReference>
<comment type="caution">
    <text evidence="1">The sequence shown here is derived from an EMBL/GenBank/DDBJ whole genome shotgun (WGS) entry which is preliminary data.</text>
</comment>
<sequence length="131" mass="14352">MKRLLEEKRKADIEAAAGAARAARKKLGGESQELLAKGGFMVSREVDGKDQLGVILVEEKPNRSGEQTLYIVDLRGDDLGLKRGQSSPVKGGRATAFPAWFQGVLKTEGKVEKGYVATSKTDKHKKNSRRR</sequence>